<dbReference type="Proteomes" id="UP000325081">
    <property type="component" value="Unassembled WGS sequence"/>
</dbReference>
<protein>
    <submittedName>
        <fullName evidence="1">6-phosphogluconate dehydrogenase</fullName>
    </submittedName>
</protein>
<organism evidence="1 2">
    <name type="scientific">Striga asiatica</name>
    <name type="common">Asiatic witchweed</name>
    <name type="synonym">Buchnera asiatica</name>
    <dbReference type="NCBI Taxonomy" id="4170"/>
    <lineage>
        <taxon>Eukaryota</taxon>
        <taxon>Viridiplantae</taxon>
        <taxon>Streptophyta</taxon>
        <taxon>Embryophyta</taxon>
        <taxon>Tracheophyta</taxon>
        <taxon>Spermatophyta</taxon>
        <taxon>Magnoliopsida</taxon>
        <taxon>eudicotyledons</taxon>
        <taxon>Gunneridae</taxon>
        <taxon>Pentapetalae</taxon>
        <taxon>asterids</taxon>
        <taxon>lamiids</taxon>
        <taxon>Lamiales</taxon>
        <taxon>Orobanchaceae</taxon>
        <taxon>Buchnereae</taxon>
        <taxon>Striga</taxon>
    </lineage>
</organism>
<dbReference type="EMBL" id="BKCP01005583">
    <property type="protein sequence ID" value="GER39163.1"/>
    <property type="molecule type" value="Genomic_DNA"/>
</dbReference>
<evidence type="ECO:0000313" key="2">
    <source>
        <dbReference type="Proteomes" id="UP000325081"/>
    </source>
</evidence>
<accession>A0A5A7Q1Z2</accession>
<sequence>MALEEEDVLLSFLFLSTQSADSLYPHSCLDMDKFLAGTFWPTEPPFLNESYSTTNNVTQNTANHGNWKEPPIWVLPDGGEIATHKSDIVMAMRPDQTKTMVGVLPRLPMRPLAKG</sequence>
<gene>
    <name evidence="1" type="ORF">STAS_15766</name>
</gene>
<reference evidence="2" key="1">
    <citation type="journal article" date="2019" name="Curr. Biol.">
        <title>Genome Sequence of Striga asiatica Provides Insight into the Evolution of Plant Parasitism.</title>
        <authorList>
            <person name="Yoshida S."/>
            <person name="Kim S."/>
            <person name="Wafula E.K."/>
            <person name="Tanskanen J."/>
            <person name="Kim Y.M."/>
            <person name="Honaas L."/>
            <person name="Yang Z."/>
            <person name="Spallek T."/>
            <person name="Conn C.E."/>
            <person name="Ichihashi Y."/>
            <person name="Cheong K."/>
            <person name="Cui S."/>
            <person name="Der J.P."/>
            <person name="Gundlach H."/>
            <person name="Jiao Y."/>
            <person name="Hori C."/>
            <person name="Ishida J.K."/>
            <person name="Kasahara H."/>
            <person name="Kiba T."/>
            <person name="Kim M.S."/>
            <person name="Koo N."/>
            <person name="Laohavisit A."/>
            <person name="Lee Y.H."/>
            <person name="Lumba S."/>
            <person name="McCourt P."/>
            <person name="Mortimer J.C."/>
            <person name="Mutuku J.M."/>
            <person name="Nomura T."/>
            <person name="Sasaki-Sekimoto Y."/>
            <person name="Seto Y."/>
            <person name="Wang Y."/>
            <person name="Wakatake T."/>
            <person name="Sakakibara H."/>
            <person name="Demura T."/>
            <person name="Yamaguchi S."/>
            <person name="Yoneyama K."/>
            <person name="Manabe R.I."/>
            <person name="Nelson D.C."/>
            <person name="Schulman A.H."/>
            <person name="Timko M.P."/>
            <person name="dePamphilis C.W."/>
            <person name="Choi D."/>
            <person name="Shirasu K."/>
        </authorList>
    </citation>
    <scope>NUCLEOTIDE SEQUENCE [LARGE SCALE GENOMIC DNA]</scope>
    <source>
        <strain evidence="2">cv. UVA1</strain>
    </source>
</reference>
<comment type="caution">
    <text evidence="1">The sequence shown here is derived from an EMBL/GenBank/DDBJ whole genome shotgun (WGS) entry which is preliminary data.</text>
</comment>
<evidence type="ECO:0000313" key="1">
    <source>
        <dbReference type="EMBL" id="GER39163.1"/>
    </source>
</evidence>
<dbReference type="AlphaFoldDB" id="A0A5A7Q1Z2"/>
<keyword evidence="2" id="KW-1185">Reference proteome</keyword>
<proteinExistence type="predicted"/>
<name>A0A5A7Q1Z2_STRAF</name>
<dbReference type="OrthoDB" id="10481496at2759"/>